<proteinExistence type="inferred from homology"/>
<evidence type="ECO:0000313" key="4">
    <source>
        <dbReference type="EMBL" id="PKQ69945.1"/>
    </source>
</evidence>
<protein>
    <submittedName>
        <fullName evidence="4">Molecular chaperone</fullName>
    </submittedName>
</protein>
<dbReference type="CDD" id="cd06464">
    <property type="entry name" value="ACD_sHsps-like"/>
    <property type="match status" value="1"/>
</dbReference>
<evidence type="ECO:0000256" key="2">
    <source>
        <dbReference type="RuleBase" id="RU003616"/>
    </source>
</evidence>
<accession>A0A2N3IHZ0</accession>
<dbReference type="PANTHER" id="PTHR11527">
    <property type="entry name" value="HEAT-SHOCK PROTEIN 20 FAMILY MEMBER"/>
    <property type="match status" value="1"/>
</dbReference>
<dbReference type="RefSeq" id="WP_101358277.1">
    <property type="nucleotide sequence ID" value="NZ_NKXO01000013.1"/>
</dbReference>
<dbReference type="EMBL" id="NKXO01000013">
    <property type="protein sequence ID" value="PKQ69945.1"/>
    <property type="molecule type" value="Genomic_DNA"/>
</dbReference>
<reference evidence="4 5" key="1">
    <citation type="submission" date="2017-06" db="EMBL/GenBank/DDBJ databases">
        <title>Raineya orbicola gen. nov., sp. nov. a slightly thermophilic bacterium of the phylum Bacteroidetes and the description of Raineyaceae fam. nov.</title>
        <authorList>
            <person name="Albuquerque L."/>
            <person name="Polonia A.R.M."/>
            <person name="Barroso C."/>
            <person name="Froufe H.J.C."/>
            <person name="Lage O."/>
            <person name="Lobo-Da-Cunha A."/>
            <person name="Egas C."/>
            <person name="Da Costa M.S."/>
        </authorList>
    </citation>
    <scope>NUCLEOTIDE SEQUENCE [LARGE SCALE GENOMIC DNA]</scope>
    <source>
        <strain evidence="4 5">SPSPC-11</strain>
    </source>
</reference>
<sequence length="147" mass="17128">MAMNLLKWTKNLKPKFPAMIERFWGKVMGKDIKESEEVGLVPSVNISEEQKAYEVSVAVPGLDKKDIKVEIDNGYLRIYSEKQYENEERDKNWLRREFGYACFQRVFQIPESADPDKVEASLKNGILTIKMAKKKGYENYVKKITVK</sequence>
<name>A0A2N3IHZ0_9BACT</name>
<evidence type="ECO:0000313" key="5">
    <source>
        <dbReference type="Proteomes" id="UP000233387"/>
    </source>
</evidence>
<comment type="caution">
    <text evidence="4">The sequence shown here is derived from an EMBL/GenBank/DDBJ whole genome shotgun (WGS) entry which is preliminary data.</text>
</comment>
<dbReference type="InterPro" id="IPR002068">
    <property type="entry name" value="A-crystallin/Hsp20_dom"/>
</dbReference>
<gene>
    <name evidence="4" type="ORF">Rain11_1010</name>
</gene>
<dbReference type="PROSITE" id="PS01031">
    <property type="entry name" value="SHSP"/>
    <property type="match status" value="1"/>
</dbReference>
<evidence type="ECO:0000259" key="3">
    <source>
        <dbReference type="PROSITE" id="PS01031"/>
    </source>
</evidence>
<dbReference type="OrthoDB" id="9814487at2"/>
<dbReference type="SUPFAM" id="SSF49764">
    <property type="entry name" value="HSP20-like chaperones"/>
    <property type="match status" value="1"/>
</dbReference>
<dbReference type="InterPro" id="IPR031107">
    <property type="entry name" value="Small_HSP"/>
</dbReference>
<dbReference type="Gene3D" id="2.60.40.790">
    <property type="match status" value="1"/>
</dbReference>
<dbReference type="Proteomes" id="UP000233387">
    <property type="component" value="Unassembled WGS sequence"/>
</dbReference>
<dbReference type="AlphaFoldDB" id="A0A2N3IHZ0"/>
<feature type="domain" description="SHSP" evidence="3">
    <location>
        <begin position="35"/>
        <end position="147"/>
    </location>
</feature>
<organism evidence="4 5">
    <name type="scientific">Raineya orbicola</name>
    <dbReference type="NCBI Taxonomy" id="2016530"/>
    <lineage>
        <taxon>Bacteria</taxon>
        <taxon>Pseudomonadati</taxon>
        <taxon>Bacteroidota</taxon>
        <taxon>Cytophagia</taxon>
        <taxon>Cytophagales</taxon>
        <taxon>Raineyaceae</taxon>
        <taxon>Raineya</taxon>
    </lineage>
</organism>
<dbReference type="InterPro" id="IPR008978">
    <property type="entry name" value="HSP20-like_chaperone"/>
</dbReference>
<dbReference type="Pfam" id="PF00011">
    <property type="entry name" value="HSP20"/>
    <property type="match status" value="1"/>
</dbReference>
<keyword evidence="5" id="KW-1185">Reference proteome</keyword>
<evidence type="ECO:0000256" key="1">
    <source>
        <dbReference type="PROSITE-ProRule" id="PRU00285"/>
    </source>
</evidence>
<comment type="similarity">
    <text evidence="1 2">Belongs to the small heat shock protein (HSP20) family.</text>
</comment>